<reference evidence="9 10" key="1">
    <citation type="submission" date="2018-10" db="EMBL/GenBank/DDBJ databases">
        <title>Tessaracoccus antarcticuss sp. nov., isolated from sediment.</title>
        <authorList>
            <person name="Zhou L.Y."/>
            <person name="Du Z.J."/>
        </authorList>
    </citation>
    <scope>NUCLEOTIDE SEQUENCE [LARGE SCALE GENOMIC DNA]</scope>
    <source>
        <strain evidence="9 10">JDX10</strain>
    </source>
</reference>
<evidence type="ECO:0000313" key="10">
    <source>
        <dbReference type="Proteomes" id="UP000275256"/>
    </source>
</evidence>
<keyword evidence="10" id="KW-1185">Reference proteome</keyword>
<evidence type="ECO:0000313" key="9">
    <source>
        <dbReference type="EMBL" id="RMB58888.1"/>
    </source>
</evidence>
<feature type="domain" description="Peptidase M16 C-terminal" evidence="8">
    <location>
        <begin position="233"/>
        <end position="410"/>
    </location>
</feature>
<evidence type="ECO:0000259" key="8">
    <source>
        <dbReference type="Pfam" id="PF05193"/>
    </source>
</evidence>
<evidence type="ECO:0000256" key="3">
    <source>
        <dbReference type="ARBA" id="ARBA00022801"/>
    </source>
</evidence>
<evidence type="ECO:0000256" key="5">
    <source>
        <dbReference type="ARBA" id="ARBA00023049"/>
    </source>
</evidence>
<dbReference type="PANTHER" id="PTHR43690:SF17">
    <property type="entry name" value="PROTEIN YHJJ"/>
    <property type="match status" value="1"/>
</dbReference>
<organism evidence="9 10">
    <name type="scientific">Tessaracoccus antarcticus</name>
    <dbReference type="NCBI Taxonomy" id="2479848"/>
    <lineage>
        <taxon>Bacteria</taxon>
        <taxon>Bacillati</taxon>
        <taxon>Actinomycetota</taxon>
        <taxon>Actinomycetes</taxon>
        <taxon>Propionibacteriales</taxon>
        <taxon>Propionibacteriaceae</taxon>
        <taxon>Tessaracoccus</taxon>
    </lineage>
</organism>
<dbReference type="Gene3D" id="3.30.830.10">
    <property type="entry name" value="Metalloenzyme, LuxS/M16 peptidase-like"/>
    <property type="match status" value="2"/>
</dbReference>
<name>A0A3M0G2W2_9ACTN</name>
<keyword evidence="3" id="KW-0378">Hydrolase</keyword>
<evidence type="ECO:0000256" key="4">
    <source>
        <dbReference type="ARBA" id="ARBA00022833"/>
    </source>
</evidence>
<sequence>MALSANVTRSTGAGGGNRPSSHSADNFPGRRRSTPARLTRQTPSRWECVRRRGVLCMTDGRRLDYNLVETTLDNGLRVCVQPDPVAPAVAVNIWYEVGSFDEDPTRTGFAHLFEHLMFQGSNNVASGEHMALVEANGGSVNATTSTDRTNYFETVPRGALDLALWLEADRMSSLAITAENFAAQREVVKEEKRQRYDNQPYGDLLELLVAQHFPADHPYGHLPIGSMAHLDDATLDDVQQFFDDWYRPSNARLVLSGPVEADEAFDLAQRYLGQVPRRDRPDHATAPVPALPSRDTTTHGNVPHPLVYLSWNTPPAAHDDHLPLDMALSILADGHTSRLHKAVVRSRRLAAEVHAASLPHLRSTSITTLMARPTDGISTDVTAAALVEELARFAEGGPTDEELARAIAQYERDWLLQLATVEGRSDLLNDAWLTFGTPGHVNQHAAELAALNVDVVRDAVRTHLLATPSTLHYLPSEVSL</sequence>
<keyword evidence="2" id="KW-0645">Protease</keyword>
<dbReference type="InterPro" id="IPR011249">
    <property type="entry name" value="Metalloenz_LuxS/M16"/>
</dbReference>
<feature type="region of interest" description="Disordered" evidence="6">
    <location>
        <begin position="1"/>
        <end position="43"/>
    </location>
</feature>
<dbReference type="GO" id="GO:0008237">
    <property type="term" value="F:metallopeptidase activity"/>
    <property type="evidence" value="ECO:0007669"/>
    <property type="project" value="UniProtKB-KW"/>
</dbReference>
<dbReference type="InterPro" id="IPR011765">
    <property type="entry name" value="Pept_M16_N"/>
</dbReference>
<dbReference type="Pfam" id="PF05193">
    <property type="entry name" value="Peptidase_M16_C"/>
    <property type="match status" value="1"/>
</dbReference>
<dbReference type="PANTHER" id="PTHR43690">
    <property type="entry name" value="NARDILYSIN"/>
    <property type="match status" value="1"/>
</dbReference>
<dbReference type="Pfam" id="PF00675">
    <property type="entry name" value="Peptidase_M16"/>
    <property type="match status" value="1"/>
</dbReference>
<dbReference type="GO" id="GO:0006508">
    <property type="term" value="P:proteolysis"/>
    <property type="evidence" value="ECO:0007669"/>
    <property type="project" value="UniProtKB-KW"/>
</dbReference>
<dbReference type="SUPFAM" id="SSF63411">
    <property type="entry name" value="LuxS/MPP-like metallohydrolase"/>
    <property type="match status" value="2"/>
</dbReference>
<evidence type="ECO:0000256" key="1">
    <source>
        <dbReference type="ARBA" id="ARBA00007261"/>
    </source>
</evidence>
<proteinExistence type="inferred from homology"/>
<dbReference type="Proteomes" id="UP000275256">
    <property type="component" value="Unassembled WGS sequence"/>
</dbReference>
<feature type="domain" description="Peptidase M16 N-terminal" evidence="7">
    <location>
        <begin position="77"/>
        <end position="209"/>
    </location>
</feature>
<evidence type="ECO:0000256" key="6">
    <source>
        <dbReference type="SAM" id="MobiDB-lite"/>
    </source>
</evidence>
<gene>
    <name evidence="9" type="ORF">EAX62_12305</name>
</gene>
<accession>A0A3M0G2W2</accession>
<keyword evidence="4" id="KW-0862">Zinc</keyword>
<evidence type="ECO:0000256" key="2">
    <source>
        <dbReference type="ARBA" id="ARBA00022670"/>
    </source>
</evidence>
<protein>
    <submittedName>
        <fullName evidence="9">Insulinase family protein</fullName>
    </submittedName>
</protein>
<dbReference type="EMBL" id="REFW01000003">
    <property type="protein sequence ID" value="RMB58888.1"/>
    <property type="molecule type" value="Genomic_DNA"/>
</dbReference>
<dbReference type="AlphaFoldDB" id="A0A3M0G2W2"/>
<dbReference type="GO" id="GO:0046872">
    <property type="term" value="F:metal ion binding"/>
    <property type="evidence" value="ECO:0007669"/>
    <property type="project" value="InterPro"/>
</dbReference>
<dbReference type="InterPro" id="IPR007863">
    <property type="entry name" value="Peptidase_M16_C"/>
</dbReference>
<evidence type="ECO:0000259" key="7">
    <source>
        <dbReference type="Pfam" id="PF00675"/>
    </source>
</evidence>
<keyword evidence="5" id="KW-0482">Metalloprotease</keyword>
<comment type="similarity">
    <text evidence="1">Belongs to the peptidase M16 family.</text>
</comment>
<dbReference type="InterPro" id="IPR050626">
    <property type="entry name" value="Peptidase_M16"/>
</dbReference>
<feature type="compositionally biased region" description="Polar residues" evidence="6">
    <location>
        <begin position="1"/>
        <end position="11"/>
    </location>
</feature>
<comment type="caution">
    <text evidence="9">The sequence shown here is derived from an EMBL/GenBank/DDBJ whole genome shotgun (WGS) entry which is preliminary data.</text>
</comment>
<feature type="region of interest" description="Disordered" evidence="6">
    <location>
        <begin position="276"/>
        <end position="299"/>
    </location>
</feature>